<feature type="transmembrane region" description="Helical" evidence="10">
    <location>
        <begin position="98"/>
        <end position="128"/>
    </location>
</feature>
<dbReference type="InterPro" id="IPR046342">
    <property type="entry name" value="CBS_dom_sf"/>
</dbReference>
<evidence type="ECO:0000256" key="6">
    <source>
        <dbReference type="ARBA" id="ARBA00023122"/>
    </source>
</evidence>
<organism evidence="13 14">
    <name type="scientific">Deinococcus proteolyticus (strain ATCC 35074 / DSM 20540 / JCM 6276 / NBRC 101906 / NCIMB 13154 / VKM Ac-1939 / CCM 2703 / MRP)</name>
    <dbReference type="NCBI Taxonomy" id="693977"/>
    <lineage>
        <taxon>Bacteria</taxon>
        <taxon>Thermotogati</taxon>
        <taxon>Deinococcota</taxon>
        <taxon>Deinococci</taxon>
        <taxon>Deinococcales</taxon>
        <taxon>Deinococcaceae</taxon>
        <taxon>Deinococcus</taxon>
    </lineage>
</organism>
<protein>
    <recommendedName>
        <fullName evidence="15">Signal transduction protein with CBS domains</fullName>
    </recommendedName>
</protein>
<evidence type="ECO:0000259" key="11">
    <source>
        <dbReference type="PROSITE" id="PS51371"/>
    </source>
</evidence>
<dbReference type="InterPro" id="IPR036318">
    <property type="entry name" value="FAD-bd_PCMH-like_sf"/>
</dbReference>
<dbReference type="InterPro" id="IPR002550">
    <property type="entry name" value="CNNM"/>
</dbReference>
<dbReference type="GO" id="GO:0050660">
    <property type="term" value="F:flavin adenine dinucleotide binding"/>
    <property type="evidence" value="ECO:0007669"/>
    <property type="project" value="InterPro"/>
</dbReference>
<keyword evidence="4" id="KW-0677">Repeat</keyword>
<dbReference type="KEGG" id="dpt:Deipr_2031"/>
<dbReference type="InterPro" id="IPR016169">
    <property type="entry name" value="FAD-bd_PCMH_sub2"/>
</dbReference>
<keyword evidence="3 9" id="KW-0812">Transmembrane</keyword>
<dbReference type="PROSITE" id="PS51371">
    <property type="entry name" value="CBS"/>
    <property type="match status" value="2"/>
</dbReference>
<dbReference type="RefSeq" id="WP_013622894.1">
    <property type="nucleotide sequence ID" value="NC_015169.1"/>
</dbReference>
<feature type="domain" description="CNNM transmembrane" evidence="12">
    <location>
        <begin position="5"/>
        <end position="206"/>
    </location>
</feature>
<evidence type="ECO:0000259" key="12">
    <source>
        <dbReference type="PROSITE" id="PS51846"/>
    </source>
</evidence>
<reference evidence="13 14" key="1">
    <citation type="submission" date="2011-02" db="EMBL/GenBank/DDBJ databases">
        <title>The complete sequence of plasmid1 of Deinococcus proteolyticus DSM 20540.</title>
        <authorList>
            <consortium name="US DOE Joint Genome Institute (JGI-PGF)"/>
            <person name="Lucas S."/>
            <person name="Copeland A."/>
            <person name="Lapidus A."/>
            <person name="Bruce D."/>
            <person name="Goodwin L."/>
            <person name="Pitluck S."/>
            <person name="Kyrpides N."/>
            <person name="Mavromatis K."/>
            <person name="Pagani I."/>
            <person name="Ivanova N."/>
            <person name="Ovchinnikova G."/>
            <person name="Zeytun A."/>
            <person name="Detter J.C."/>
            <person name="Han C."/>
            <person name="Land M."/>
            <person name="Hauser L."/>
            <person name="Markowitz V."/>
            <person name="Cheng J.-F."/>
            <person name="Hugenholtz P."/>
            <person name="Woyke T."/>
            <person name="Wu D."/>
            <person name="Pukall R."/>
            <person name="Steenblock K."/>
            <person name="Brambilla E."/>
            <person name="Klenk H.-P."/>
            <person name="Eisen J.A."/>
        </authorList>
    </citation>
    <scope>NUCLEOTIDE SEQUENCE [LARGE SCALE GENOMIC DNA]</scope>
    <source>
        <strain evidence="14">ATCC 35074 / DSM 20540 / JCM 6276 / NBRC 101906 / NCIMB 13154 / VKM Ac-1939 / CCM 2703 / MRP</strain>
        <plasmid evidence="14">Plasmid pDEIPR01</plasmid>
    </source>
</reference>
<dbReference type="PANTHER" id="PTHR43099">
    <property type="entry name" value="UPF0053 PROTEIN YRKA"/>
    <property type="match status" value="1"/>
</dbReference>
<evidence type="ECO:0000256" key="8">
    <source>
        <dbReference type="PROSITE-ProRule" id="PRU00703"/>
    </source>
</evidence>
<feature type="domain" description="CBS" evidence="11">
    <location>
        <begin position="289"/>
        <end position="346"/>
    </location>
</feature>
<feature type="transmembrane region" description="Helical" evidence="10">
    <location>
        <begin position="6"/>
        <end position="29"/>
    </location>
</feature>
<evidence type="ECO:0000256" key="5">
    <source>
        <dbReference type="ARBA" id="ARBA00022989"/>
    </source>
</evidence>
<evidence type="ECO:0000313" key="14">
    <source>
        <dbReference type="Proteomes" id="UP000007718"/>
    </source>
</evidence>
<dbReference type="Gene3D" id="3.30.465.10">
    <property type="match status" value="1"/>
</dbReference>
<dbReference type="PROSITE" id="PS51846">
    <property type="entry name" value="CNNM"/>
    <property type="match status" value="1"/>
</dbReference>
<dbReference type="Gene3D" id="3.10.580.10">
    <property type="entry name" value="CBS-domain"/>
    <property type="match status" value="1"/>
</dbReference>
<evidence type="ECO:0000313" key="13">
    <source>
        <dbReference type="EMBL" id="ADY27162.1"/>
    </source>
</evidence>
<dbReference type="Proteomes" id="UP000007718">
    <property type="component" value="Plasmid pDEIPR01"/>
</dbReference>
<evidence type="ECO:0000256" key="3">
    <source>
        <dbReference type="ARBA" id="ARBA00022692"/>
    </source>
</evidence>
<dbReference type="Pfam" id="PF00571">
    <property type="entry name" value="CBS"/>
    <property type="match status" value="2"/>
</dbReference>
<keyword evidence="14" id="KW-1185">Reference proteome</keyword>
<dbReference type="Pfam" id="PF03471">
    <property type="entry name" value="CorC_HlyC"/>
    <property type="match status" value="1"/>
</dbReference>
<dbReference type="AlphaFoldDB" id="F0RPW0"/>
<dbReference type="SMART" id="SM01091">
    <property type="entry name" value="CorC_HlyC"/>
    <property type="match status" value="1"/>
</dbReference>
<comment type="subcellular location">
    <subcellularLocation>
        <location evidence="1">Cell membrane</location>
        <topology evidence="1">Multi-pass membrane protein</topology>
    </subcellularLocation>
</comment>
<gene>
    <name evidence="13" type="ordered locus">Deipr_2031</name>
</gene>
<keyword evidence="13" id="KW-0614">Plasmid</keyword>
<feature type="transmembrane region" description="Helical" evidence="10">
    <location>
        <begin position="149"/>
        <end position="172"/>
    </location>
</feature>
<dbReference type="InterPro" id="IPR000644">
    <property type="entry name" value="CBS_dom"/>
</dbReference>
<evidence type="ECO:0000256" key="10">
    <source>
        <dbReference type="SAM" id="Phobius"/>
    </source>
</evidence>
<dbReference type="CDD" id="cd04590">
    <property type="entry name" value="CBS_pair_CorC_HlyC_assoc"/>
    <property type="match status" value="1"/>
</dbReference>
<evidence type="ECO:0008006" key="15">
    <source>
        <dbReference type="Google" id="ProtNLM"/>
    </source>
</evidence>
<evidence type="ECO:0000256" key="7">
    <source>
        <dbReference type="ARBA" id="ARBA00023136"/>
    </source>
</evidence>
<dbReference type="InterPro" id="IPR005170">
    <property type="entry name" value="Transptr-assoc_dom"/>
</dbReference>
<geneLocation type="plasmid" evidence="13 14">
    <name>pDEIPR01</name>
</geneLocation>
<keyword evidence="5 9" id="KW-1133">Transmembrane helix</keyword>
<dbReference type="InterPro" id="IPR044751">
    <property type="entry name" value="Ion_transp-like_CBS"/>
</dbReference>
<dbReference type="SUPFAM" id="SSF54631">
    <property type="entry name" value="CBS-domain pair"/>
    <property type="match status" value="1"/>
</dbReference>
<accession>F0RPW0</accession>
<name>F0RPW0_DEIPM</name>
<dbReference type="GO" id="GO:0005886">
    <property type="term" value="C:plasma membrane"/>
    <property type="evidence" value="ECO:0007669"/>
    <property type="project" value="UniProtKB-SubCell"/>
</dbReference>
<dbReference type="InterPro" id="IPR051676">
    <property type="entry name" value="UPF0053_domain"/>
</dbReference>
<dbReference type="SUPFAM" id="SSF56176">
    <property type="entry name" value="FAD-binding/transporter-associated domain-like"/>
    <property type="match status" value="1"/>
</dbReference>
<evidence type="ECO:0000256" key="9">
    <source>
        <dbReference type="PROSITE-ProRule" id="PRU01193"/>
    </source>
</evidence>
<keyword evidence="6 8" id="KW-0129">CBS domain</keyword>
<sequence>MTAAGVWAAAIPLLILLVMVAVNALYVAAEFATVASRRSRVQEMAESGDSAAADLSSILRDAQKLDTYVAGCQIGITLSSLLAGAFGQSQLSPLLTPYLGAFGGAAASAVAVLLLITVLQVVLGELLPKTVALRYPERLSLAVLRPMQLSLLLFRPLILLFNGAAFGVMRLLGLNVNHSHSHVHSPDELEGLFKASAAGGLIDAAERDMVAGVFSIEERVVREIMTPRIRMVSVRADIGVRAALRELAGTPYTRFPVVGESVDDLRGMVSLRRLYQMSEAAPDVPVSQVMTPPLVVADAMPVGDLWRKLSEMGRPNAVVVDEYGGVAGFVTLEDVLEEIFGEMQDEFDQEDELMTQNGTRITARGDVLLEVLNHRYGLELPAEDVDTVSGLMWSELGRLPAVDDQVAVGGLVMRVEAMDRRAVRRVSFDLPSPGPDTELLEVQP</sequence>
<feature type="transmembrane region" description="Helical" evidence="10">
    <location>
        <begin position="65"/>
        <end position="86"/>
    </location>
</feature>
<keyword evidence="7 9" id="KW-0472">Membrane</keyword>
<dbReference type="PANTHER" id="PTHR43099:SF4">
    <property type="entry name" value="INTEGRAL MEMBRANE PROTEIN"/>
    <property type="match status" value="1"/>
</dbReference>
<proteinExistence type="predicted"/>
<dbReference type="HOGENOM" id="CLU_015237_4_0_0"/>
<dbReference type="OrthoDB" id="9798188at2"/>
<feature type="domain" description="CBS" evidence="11">
    <location>
        <begin position="225"/>
        <end position="286"/>
    </location>
</feature>
<dbReference type="EMBL" id="CP002537">
    <property type="protein sequence ID" value="ADY27162.1"/>
    <property type="molecule type" value="Genomic_DNA"/>
</dbReference>
<keyword evidence="2" id="KW-1003">Cell membrane</keyword>
<dbReference type="Pfam" id="PF01595">
    <property type="entry name" value="CNNM"/>
    <property type="match status" value="1"/>
</dbReference>
<evidence type="ECO:0000256" key="1">
    <source>
        <dbReference type="ARBA" id="ARBA00004651"/>
    </source>
</evidence>
<evidence type="ECO:0000256" key="4">
    <source>
        <dbReference type="ARBA" id="ARBA00022737"/>
    </source>
</evidence>
<evidence type="ECO:0000256" key="2">
    <source>
        <dbReference type="ARBA" id="ARBA00022475"/>
    </source>
</evidence>